<dbReference type="Pfam" id="PF03417">
    <property type="entry name" value="AAT"/>
    <property type="match status" value="1"/>
</dbReference>
<keyword evidence="4" id="KW-1185">Reference proteome</keyword>
<sequence>MIWKRLNWLVMIAFMGIALVNCAQSVCASGAGSRGVLTRLDDKGYLYYMDYQKDYYSPKVMNIMRKIGYIDPGCSVFFTHNVKGEPVTCRNYDYPHRISKKDKSLTGLNIVLHCKPEGKYESIAVADAVWCDENNPLLQKGGPDQEGFDPGLLDILPYQCMDGINEKGLYVSIQRVDIKKGEQPCRFPAGSSMLLRYMLDDCANVDEAVRKTKTGILVPEDWQNCHFMVTDATGRSIVIESRNSVVCVVPSDICTNFYLGSDDMEDYYQNGKLREEAVKMTDEAMTPNYRYGYGHGYHRFVTILGQLERYRDTAKKEYYTVMPEPAALLILRSVVQNPYTNASGISMTQYSAIYNNKKKTVEVWPFQDYSKSFKFGVKGNRISSGQYAH</sequence>
<name>A0A1G6LJE0_9FIRM</name>
<dbReference type="PANTHER" id="PTHR35527">
    <property type="entry name" value="CHOLOYLGLYCINE HYDROLASE"/>
    <property type="match status" value="1"/>
</dbReference>
<feature type="domain" description="Peptidase C45 hydrolase" evidence="2">
    <location>
        <begin position="158"/>
        <end position="282"/>
    </location>
</feature>
<evidence type="ECO:0000313" key="4">
    <source>
        <dbReference type="Proteomes" id="UP000198943"/>
    </source>
</evidence>
<reference evidence="4" key="1">
    <citation type="submission" date="2016-10" db="EMBL/GenBank/DDBJ databases">
        <authorList>
            <person name="Varghese N."/>
            <person name="Submissions S."/>
        </authorList>
    </citation>
    <scope>NUCLEOTIDE SEQUENCE [LARGE SCALE GENOMIC DNA]</scope>
    <source>
        <strain evidence="4">DSM 11005</strain>
    </source>
</reference>
<accession>A0A1G6LJE0</accession>
<dbReference type="InterPro" id="IPR052193">
    <property type="entry name" value="Peptidase_C59"/>
</dbReference>
<keyword evidence="1" id="KW-0732">Signal</keyword>
<feature type="signal peptide" evidence="1">
    <location>
        <begin position="1"/>
        <end position="23"/>
    </location>
</feature>
<dbReference type="GO" id="GO:0016787">
    <property type="term" value="F:hydrolase activity"/>
    <property type="evidence" value="ECO:0007669"/>
    <property type="project" value="UniProtKB-KW"/>
</dbReference>
<protein>
    <submittedName>
        <fullName evidence="3">Choloylglycine hydrolase</fullName>
    </submittedName>
</protein>
<organism evidence="3 4">
    <name type="scientific">Succiniclasticum ruminis</name>
    <dbReference type="NCBI Taxonomy" id="40841"/>
    <lineage>
        <taxon>Bacteria</taxon>
        <taxon>Bacillati</taxon>
        <taxon>Bacillota</taxon>
        <taxon>Negativicutes</taxon>
        <taxon>Acidaminococcales</taxon>
        <taxon>Acidaminococcaceae</taxon>
        <taxon>Succiniclasticum</taxon>
    </lineage>
</organism>
<dbReference type="PANTHER" id="PTHR35527:SF2">
    <property type="entry name" value="HYDROLASE"/>
    <property type="match status" value="1"/>
</dbReference>
<dbReference type="EMBL" id="FMYW01000007">
    <property type="protein sequence ID" value="SDC43313.1"/>
    <property type="molecule type" value="Genomic_DNA"/>
</dbReference>
<evidence type="ECO:0000256" key="1">
    <source>
        <dbReference type="SAM" id="SignalP"/>
    </source>
</evidence>
<dbReference type="AlphaFoldDB" id="A0A1G6LJE0"/>
<evidence type="ECO:0000259" key="2">
    <source>
        <dbReference type="Pfam" id="PF03417"/>
    </source>
</evidence>
<dbReference type="InterPro" id="IPR005079">
    <property type="entry name" value="Peptidase_C45_hydrolase"/>
</dbReference>
<dbReference type="SUPFAM" id="SSF56235">
    <property type="entry name" value="N-terminal nucleophile aminohydrolases (Ntn hydrolases)"/>
    <property type="match status" value="1"/>
</dbReference>
<dbReference type="Gene3D" id="3.60.60.10">
    <property type="entry name" value="Penicillin V Acylase, Chain A"/>
    <property type="match status" value="1"/>
</dbReference>
<keyword evidence="3" id="KW-0378">Hydrolase</keyword>
<evidence type="ECO:0000313" key="3">
    <source>
        <dbReference type="EMBL" id="SDC43313.1"/>
    </source>
</evidence>
<dbReference type="Proteomes" id="UP000198943">
    <property type="component" value="Unassembled WGS sequence"/>
</dbReference>
<gene>
    <name evidence="3" type="ORF">SAMN04487864_107104</name>
</gene>
<dbReference type="InterPro" id="IPR029055">
    <property type="entry name" value="Ntn_hydrolases_N"/>
</dbReference>
<feature type="chain" id="PRO_5039121304" evidence="1">
    <location>
        <begin position="24"/>
        <end position="389"/>
    </location>
</feature>
<proteinExistence type="predicted"/>